<feature type="coiled-coil region" evidence="1">
    <location>
        <begin position="9"/>
        <end position="51"/>
    </location>
</feature>
<organism evidence="2 3">
    <name type="scientific">candidate division WOR-3 bacterium JGI_Cruoil_03_44_89</name>
    <dbReference type="NCBI Taxonomy" id="1973748"/>
    <lineage>
        <taxon>Bacteria</taxon>
        <taxon>Bacteria division WOR-3</taxon>
    </lineage>
</organism>
<sequence>MNKVSKKILEDVEKEGNRIVEEAKEKKKEIEKATESEIKKLTEEIDLEVKETEEREYERLMGLKNIEQRNILLGYKHNLMNQLFEEIREEILKSNGYPKLIDSLFEVGVESGKEDVLVGKDEKIINKKFIDKLNKDKGWHLKLSKERVPIKGGFILRGEKTEIDASIETVLGEKREILEPELVDILFGERQGVR</sequence>
<protein>
    <recommendedName>
        <fullName evidence="4">V-ATPase subunit E</fullName>
    </recommendedName>
</protein>
<dbReference type="Proteomes" id="UP000215215">
    <property type="component" value="Unassembled WGS sequence"/>
</dbReference>
<dbReference type="InterPro" id="IPR038495">
    <property type="entry name" value="ATPase_E_C"/>
</dbReference>
<dbReference type="SUPFAM" id="SSF160527">
    <property type="entry name" value="V-type ATPase subunit E-like"/>
    <property type="match status" value="1"/>
</dbReference>
<dbReference type="AlphaFoldDB" id="A0A235BRX1"/>
<evidence type="ECO:0000313" key="3">
    <source>
        <dbReference type="Proteomes" id="UP000215215"/>
    </source>
</evidence>
<dbReference type="Gene3D" id="3.30.2320.30">
    <property type="entry name" value="ATP synthase, E subunit, C-terminal"/>
    <property type="match status" value="1"/>
</dbReference>
<evidence type="ECO:0000256" key="1">
    <source>
        <dbReference type="SAM" id="Coils"/>
    </source>
</evidence>
<proteinExistence type="predicted"/>
<accession>A0A235BRX1</accession>
<dbReference type="EMBL" id="NOZQ01000136">
    <property type="protein sequence ID" value="OYD15243.1"/>
    <property type="molecule type" value="Genomic_DNA"/>
</dbReference>
<name>A0A235BRX1_UNCW3</name>
<reference evidence="2 3" key="1">
    <citation type="submission" date="2017-07" db="EMBL/GenBank/DDBJ databases">
        <title>Recovery of genomes from metagenomes via a dereplication, aggregation, and scoring strategy.</title>
        <authorList>
            <person name="Sieber C.M."/>
            <person name="Probst A.J."/>
            <person name="Sharrar A."/>
            <person name="Thomas B.C."/>
            <person name="Hess M."/>
            <person name="Tringe S.G."/>
            <person name="Banfield J.F."/>
        </authorList>
    </citation>
    <scope>NUCLEOTIDE SEQUENCE [LARGE SCALE GENOMIC DNA]</scope>
    <source>
        <strain evidence="2">JGI_Cruoil_03_44_89</strain>
    </source>
</reference>
<evidence type="ECO:0008006" key="4">
    <source>
        <dbReference type="Google" id="ProtNLM"/>
    </source>
</evidence>
<keyword evidence="1" id="KW-0175">Coiled coil</keyword>
<comment type="caution">
    <text evidence="2">The sequence shown here is derived from an EMBL/GenBank/DDBJ whole genome shotgun (WGS) entry which is preliminary data.</text>
</comment>
<gene>
    <name evidence="2" type="ORF">CH333_06235</name>
</gene>
<evidence type="ECO:0000313" key="2">
    <source>
        <dbReference type="EMBL" id="OYD15243.1"/>
    </source>
</evidence>